<sequence length="161" mass="18436">SIKMFAAFKKTVMEMKLDTERIVELLVSIVIVCITTLFVKSVFKLILSVVRGDNSHHERIHMVVGNLASQYRSWSEKSIKMFAAFKKTVMEMKLDTERIVELLVSIVIVCITTLFVKSVFKLILSVVRGDNSHHERIHMVVGNLASQYRSWSEKSIKMFAA</sequence>
<keyword evidence="1" id="KW-0812">Transmembrane</keyword>
<dbReference type="AlphaFoldDB" id="A0A1B6M4N4"/>
<feature type="transmembrane region" description="Helical" evidence="1">
    <location>
        <begin position="21"/>
        <end position="43"/>
    </location>
</feature>
<dbReference type="EMBL" id="GEBQ01009095">
    <property type="protein sequence ID" value="JAT30882.1"/>
    <property type="molecule type" value="Transcribed_RNA"/>
</dbReference>
<evidence type="ECO:0000256" key="1">
    <source>
        <dbReference type="SAM" id="Phobius"/>
    </source>
</evidence>
<evidence type="ECO:0000313" key="2">
    <source>
        <dbReference type="EMBL" id="JAT30882.1"/>
    </source>
</evidence>
<feature type="non-terminal residue" evidence="2">
    <location>
        <position position="1"/>
    </location>
</feature>
<gene>
    <name evidence="2" type="ORF">g.54217</name>
</gene>
<reference evidence="2" key="1">
    <citation type="submission" date="2015-11" db="EMBL/GenBank/DDBJ databases">
        <title>De novo transcriptome assembly of four potential Pierce s Disease insect vectors from Arizona vineyards.</title>
        <authorList>
            <person name="Tassone E.E."/>
        </authorList>
    </citation>
    <scope>NUCLEOTIDE SEQUENCE</scope>
</reference>
<name>A0A1B6M4N4_9HEMI</name>
<keyword evidence="1" id="KW-1133">Transmembrane helix</keyword>
<feature type="transmembrane region" description="Helical" evidence="1">
    <location>
        <begin position="99"/>
        <end position="120"/>
    </location>
</feature>
<organism evidence="2">
    <name type="scientific">Graphocephala atropunctata</name>
    <dbReference type="NCBI Taxonomy" id="36148"/>
    <lineage>
        <taxon>Eukaryota</taxon>
        <taxon>Metazoa</taxon>
        <taxon>Ecdysozoa</taxon>
        <taxon>Arthropoda</taxon>
        <taxon>Hexapoda</taxon>
        <taxon>Insecta</taxon>
        <taxon>Pterygota</taxon>
        <taxon>Neoptera</taxon>
        <taxon>Paraneoptera</taxon>
        <taxon>Hemiptera</taxon>
        <taxon>Auchenorrhyncha</taxon>
        <taxon>Membracoidea</taxon>
        <taxon>Cicadellidae</taxon>
        <taxon>Cicadellinae</taxon>
        <taxon>Cicadellini</taxon>
        <taxon>Graphocephala</taxon>
    </lineage>
</organism>
<protein>
    <submittedName>
        <fullName evidence="2">Uncharacterized protein</fullName>
    </submittedName>
</protein>
<keyword evidence="1" id="KW-0472">Membrane</keyword>
<accession>A0A1B6M4N4</accession>
<feature type="non-terminal residue" evidence="2">
    <location>
        <position position="161"/>
    </location>
</feature>
<proteinExistence type="predicted"/>